<evidence type="ECO:0000313" key="4">
    <source>
        <dbReference type="Proteomes" id="UP000235116"/>
    </source>
</evidence>
<name>A0A2K9LMV2_9GAMM</name>
<accession>A0A2K9LMV2</accession>
<comment type="subunit">
    <text evidence="1">Monomer in both c-di-GMP-bound and free forms.</text>
</comment>
<dbReference type="AlphaFoldDB" id="A0A2K9LMV2"/>
<dbReference type="SUPFAM" id="SSF141371">
    <property type="entry name" value="PilZ domain-like"/>
    <property type="match status" value="1"/>
</dbReference>
<dbReference type="RefSeq" id="WP_101895043.1">
    <property type="nucleotide sequence ID" value="NZ_CP022684.1"/>
</dbReference>
<comment type="function">
    <text evidence="1">Binds the second messenger bis-(3'-5') cyclic dimeric guanosine monophosphate (c-di-GMP). Can bind two c-di-GMP molecules per monomer. May play a role in bacterial second-messenger regulated processes. Binding to c-di-GMP induces a conformational change of the C- and N-termini resulting in the exposure of a highly negative surface on one side of the protein to a possible effector protein.</text>
</comment>
<dbReference type="InterPro" id="IPR027021">
    <property type="entry name" value="C-di-GMP_BP_PA4608"/>
</dbReference>
<dbReference type="Proteomes" id="UP000235116">
    <property type="component" value="Chromosome"/>
</dbReference>
<dbReference type="OrthoDB" id="5298508at2"/>
<dbReference type="EMBL" id="CP022684">
    <property type="protein sequence ID" value="AUM13668.1"/>
    <property type="molecule type" value="Genomic_DNA"/>
</dbReference>
<evidence type="ECO:0000256" key="1">
    <source>
        <dbReference type="PIRNR" id="PIRNR028141"/>
    </source>
</evidence>
<dbReference type="InterPro" id="IPR009875">
    <property type="entry name" value="PilZ_domain"/>
</dbReference>
<sequence length="122" mass="13771">MIEKRNFTRIAFDASARLIRGDSDWSTQLLDISLKGALVKLPDDSNLQSNDPVTLYLLLSDEETEIRMEGHVAHVEQEHVGMVCDHLDVDSASHLRRIVELNTGNEALLEREIEALVTYAQN</sequence>
<keyword evidence="1" id="KW-0973">c-di-GMP</keyword>
<feature type="domain" description="PilZ" evidence="2">
    <location>
        <begin position="3"/>
        <end position="100"/>
    </location>
</feature>
<dbReference type="KEGG" id="kak:Kalk_15095"/>
<dbReference type="GO" id="GO:0035438">
    <property type="term" value="F:cyclic-di-GMP binding"/>
    <property type="evidence" value="ECO:0007669"/>
    <property type="project" value="InterPro"/>
</dbReference>
<protein>
    <recommendedName>
        <fullName evidence="1">Cyclic diguanosine monophosphate-binding protein</fullName>
        <shortName evidence="1">c-di-GMP-binding protein</shortName>
    </recommendedName>
    <alternativeName>
        <fullName evidence="1">Pilz domain-containing protein</fullName>
    </alternativeName>
</protein>
<dbReference type="Pfam" id="PF07238">
    <property type="entry name" value="PilZ"/>
    <property type="match status" value="1"/>
</dbReference>
<organism evidence="3 4">
    <name type="scientific">Ketobacter alkanivorans</name>
    <dbReference type="NCBI Taxonomy" id="1917421"/>
    <lineage>
        <taxon>Bacteria</taxon>
        <taxon>Pseudomonadati</taxon>
        <taxon>Pseudomonadota</taxon>
        <taxon>Gammaproteobacteria</taxon>
        <taxon>Pseudomonadales</taxon>
        <taxon>Ketobacteraceae</taxon>
        <taxon>Ketobacter</taxon>
    </lineage>
</organism>
<evidence type="ECO:0000259" key="2">
    <source>
        <dbReference type="Pfam" id="PF07238"/>
    </source>
</evidence>
<proteinExistence type="predicted"/>
<keyword evidence="4" id="KW-1185">Reference proteome</keyword>
<gene>
    <name evidence="3" type="ORF">Kalk_15095</name>
</gene>
<keyword evidence="1" id="KW-0547">Nucleotide-binding</keyword>
<reference evidence="4" key="1">
    <citation type="submission" date="2017-08" db="EMBL/GenBank/DDBJ databases">
        <title>Direct submision.</title>
        <authorList>
            <person name="Kim S.-J."/>
            <person name="Rhee S.-K."/>
        </authorList>
    </citation>
    <scope>NUCLEOTIDE SEQUENCE [LARGE SCALE GENOMIC DNA]</scope>
    <source>
        <strain evidence="4">GI5</strain>
    </source>
</reference>
<dbReference type="PIRSF" id="PIRSF028141">
    <property type="entry name" value="C-di-GMP_BP_PA4608"/>
    <property type="match status" value="1"/>
</dbReference>
<evidence type="ECO:0000313" key="3">
    <source>
        <dbReference type="EMBL" id="AUM13668.1"/>
    </source>
</evidence>
<dbReference type="Gene3D" id="2.40.10.220">
    <property type="entry name" value="predicted glycosyltransferase like domains"/>
    <property type="match status" value="1"/>
</dbReference>